<dbReference type="Proteomes" id="UP000273326">
    <property type="component" value="Chromosome"/>
</dbReference>
<keyword evidence="7" id="KW-0378">Hydrolase</keyword>
<sequence>MYSKLLAEHGLVSFIAGSDYNFRYQNVGEKIIDEVERAFNEMKISPKVIYSGKQTHGKKTVYCDGQNGDAFVVGRVFSDTDGLITDKNEIALLIKFADCTPIVLFDPVKGVHASVHSGWRGTLQRISIETIEKMEREFSSKREQMLVFIGPSIDQDNYEVGAEVYEAFEHFENRNQFFKPHGEKFLLSMIDANLLILRESGIKASQIDVCRESTYNSERLHSARKEGKNYQLNGIITMMM</sequence>
<dbReference type="InterPro" id="IPR003730">
    <property type="entry name" value="Cu_polyphenol_OxRdtase"/>
</dbReference>
<dbReference type="CDD" id="cd16833">
    <property type="entry name" value="YfiH"/>
    <property type="match status" value="1"/>
</dbReference>
<dbReference type="GO" id="GO:0016787">
    <property type="term" value="F:hydrolase activity"/>
    <property type="evidence" value="ECO:0007669"/>
    <property type="project" value="UniProtKB-KW"/>
</dbReference>
<comment type="catalytic activity">
    <reaction evidence="10">
        <text>adenosine + phosphate = alpha-D-ribose 1-phosphate + adenine</text>
        <dbReference type="Rhea" id="RHEA:27642"/>
        <dbReference type="ChEBI" id="CHEBI:16335"/>
        <dbReference type="ChEBI" id="CHEBI:16708"/>
        <dbReference type="ChEBI" id="CHEBI:43474"/>
        <dbReference type="ChEBI" id="CHEBI:57720"/>
        <dbReference type="EC" id="2.4.2.1"/>
    </reaction>
    <physiologicalReaction direction="left-to-right" evidence="10">
        <dbReference type="Rhea" id="RHEA:27643"/>
    </physiologicalReaction>
</comment>
<keyword evidence="14" id="KW-1185">Reference proteome</keyword>
<dbReference type="GO" id="GO:0017061">
    <property type="term" value="F:S-methyl-5-thioadenosine phosphorylase activity"/>
    <property type="evidence" value="ECO:0007669"/>
    <property type="project" value="UniProtKB-EC"/>
</dbReference>
<comment type="similarity">
    <text evidence="4 12">Belongs to the purine nucleoside phosphorylase YfiH/LACC1 family.</text>
</comment>
<dbReference type="Gene3D" id="3.60.140.10">
    <property type="entry name" value="CNF1/YfiH-like putative cysteine hydrolases"/>
    <property type="match status" value="1"/>
</dbReference>
<evidence type="ECO:0000256" key="4">
    <source>
        <dbReference type="ARBA" id="ARBA00007353"/>
    </source>
</evidence>
<keyword evidence="6" id="KW-0479">Metal-binding</keyword>
<dbReference type="NCBIfam" id="TIGR00726">
    <property type="entry name" value="peptidoglycan editing factor PgeF"/>
    <property type="match status" value="1"/>
</dbReference>
<evidence type="ECO:0000256" key="9">
    <source>
        <dbReference type="ARBA" id="ARBA00047989"/>
    </source>
</evidence>
<keyword evidence="5" id="KW-0808">Transferase</keyword>
<dbReference type="SUPFAM" id="SSF64438">
    <property type="entry name" value="CNF1/YfiH-like putative cysteine hydrolases"/>
    <property type="match status" value="1"/>
</dbReference>
<dbReference type="OrthoDB" id="4279at2"/>
<evidence type="ECO:0000256" key="6">
    <source>
        <dbReference type="ARBA" id="ARBA00022723"/>
    </source>
</evidence>
<dbReference type="EMBL" id="CP034465">
    <property type="protein sequence ID" value="AZP05790.1"/>
    <property type="molecule type" value="Genomic_DNA"/>
</dbReference>
<evidence type="ECO:0000313" key="14">
    <source>
        <dbReference type="Proteomes" id="UP000273326"/>
    </source>
</evidence>
<name>A0A3Q9BMV0_9LACT</name>
<organism evidence="13 14">
    <name type="scientific">Jeotgalibaca ciconiae</name>
    <dbReference type="NCBI Taxonomy" id="2496265"/>
    <lineage>
        <taxon>Bacteria</taxon>
        <taxon>Bacillati</taxon>
        <taxon>Bacillota</taxon>
        <taxon>Bacilli</taxon>
        <taxon>Lactobacillales</taxon>
        <taxon>Carnobacteriaceae</taxon>
        <taxon>Jeotgalibaca</taxon>
    </lineage>
</organism>
<dbReference type="Pfam" id="PF02578">
    <property type="entry name" value="Cu-oxidase_4"/>
    <property type="match status" value="1"/>
</dbReference>
<gene>
    <name evidence="13" type="primary">pgeF</name>
    <name evidence="13" type="ORF">EJN90_13500</name>
</gene>
<comment type="catalytic activity">
    <reaction evidence="1">
        <text>inosine + phosphate = alpha-D-ribose 1-phosphate + hypoxanthine</text>
        <dbReference type="Rhea" id="RHEA:27646"/>
        <dbReference type="ChEBI" id="CHEBI:17368"/>
        <dbReference type="ChEBI" id="CHEBI:17596"/>
        <dbReference type="ChEBI" id="CHEBI:43474"/>
        <dbReference type="ChEBI" id="CHEBI:57720"/>
        <dbReference type="EC" id="2.4.2.1"/>
    </reaction>
    <physiologicalReaction direction="left-to-right" evidence="1">
        <dbReference type="Rhea" id="RHEA:27647"/>
    </physiologicalReaction>
</comment>
<evidence type="ECO:0000256" key="11">
    <source>
        <dbReference type="ARBA" id="ARBA00049893"/>
    </source>
</evidence>
<dbReference type="AlphaFoldDB" id="A0A3Q9BMV0"/>
<dbReference type="GO" id="GO:0005507">
    <property type="term" value="F:copper ion binding"/>
    <property type="evidence" value="ECO:0007669"/>
    <property type="project" value="TreeGrafter"/>
</dbReference>
<dbReference type="PANTHER" id="PTHR30616:SF2">
    <property type="entry name" value="PURINE NUCLEOSIDE PHOSPHORYLASE LACC1"/>
    <property type="match status" value="1"/>
</dbReference>
<evidence type="ECO:0000313" key="13">
    <source>
        <dbReference type="EMBL" id="AZP05790.1"/>
    </source>
</evidence>
<dbReference type="InterPro" id="IPR011324">
    <property type="entry name" value="Cytotoxic_necrot_fac-like_cat"/>
</dbReference>
<evidence type="ECO:0000256" key="8">
    <source>
        <dbReference type="ARBA" id="ARBA00022833"/>
    </source>
</evidence>
<comment type="function">
    <text evidence="3">Purine nucleoside enzyme that catalyzes the phosphorolysis of adenosine and inosine nucleosides, yielding D-ribose 1-phosphate and the respective free bases, adenine and hypoxanthine. Also catalyzes the phosphorolysis of S-methyl-5'-thioadenosine into adenine and S-methyl-5-thio-alpha-D-ribose 1-phosphate. Also has adenosine deaminase activity.</text>
</comment>
<accession>A0A3Q9BMV0</accession>
<dbReference type="KEGG" id="jeh:EJN90_13500"/>
<dbReference type="InterPro" id="IPR038371">
    <property type="entry name" value="Cu_polyphenol_OxRdtase_sf"/>
</dbReference>
<proteinExistence type="inferred from homology"/>
<evidence type="ECO:0000256" key="5">
    <source>
        <dbReference type="ARBA" id="ARBA00022679"/>
    </source>
</evidence>
<comment type="catalytic activity">
    <reaction evidence="9">
        <text>adenosine + H2O + H(+) = inosine + NH4(+)</text>
        <dbReference type="Rhea" id="RHEA:24408"/>
        <dbReference type="ChEBI" id="CHEBI:15377"/>
        <dbReference type="ChEBI" id="CHEBI:15378"/>
        <dbReference type="ChEBI" id="CHEBI:16335"/>
        <dbReference type="ChEBI" id="CHEBI:17596"/>
        <dbReference type="ChEBI" id="CHEBI:28938"/>
        <dbReference type="EC" id="3.5.4.4"/>
    </reaction>
    <physiologicalReaction direction="left-to-right" evidence="9">
        <dbReference type="Rhea" id="RHEA:24409"/>
    </physiologicalReaction>
</comment>
<dbReference type="PANTHER" id="PTHR30616">
    <property type="entry name" value="UNCHARACTERIZED PROTEIN YFIH"/>
    <property type="match status" value="1"/>
</dbReference>
<evidence type="ECO:0000256" key="2">
    <source>
        <dbReference type="ARBA" id="ARBA00001947"/>
    </source>
</evidence>
<evidence type="ECO:0000256" key="10">
    <source>
        <dbReference type="ARBA" id="ARBA00048968"/>
    </source>
</evidence>
<protein>
    <recommendedName>
        <fullName evidence="12">Purine nucleoside phosphorylase</fullName>
    </recommendedName>
</protein>
<reference evidence="14" key="1">
    <citation type="submission" date="2018-12" db="EMBL/GenBank/DDBJ databases">
        <title>Complete genome sequencing of Jeotgalibaca sp. H21T32.</title>
        <authorList>
            <person name="Bae J.-W."/>
            <person name="Lee S.-Y."/>
        </authorList>
    </citation>
    <scope>NUCLEOTIDE SEQUENCE [LARGE SCALE GENOMIC DNA]</scope>
    <source>
        <strain evidence="14">H21T32</strain>
    </source>
</reference>
<keyword evidence="8" id="KW-0862">Zinc</keyword>
<comment type="catalytic activity">
    <reaction evidence="11">
        <text>S-methyl-5'-thioadenosine + phosphate = 5-(methylsulfanyl)-alpha-D-ribose 1-phosphate + adenine</text>
        <dbReference type="Rhea" id="RHEA:11852"/>
        <dbReference type="ChEBI" id="CHEBI:16708"/>
        <dbReference type="ChEBI" id="CHEBI:17509"/>
        <dbReference type="ChEBI" id="CHEBI:43474"/>
        <dbReference type="ChEBI" id="CHEBI:58533"/>
        <dbReference type="EC" id="2.4.2.28"/>
    </reaction>
    <physiologicalReaction direction="left-to-right" evidence="11">
        <dbReference type="Rhea" id="RHEA:11853"/>
    </physiologicalReaction>
</comment>
<evidence type="ECO:0000256" key="12">
    <source>
        <dbReference type="RuleBase" id="RU361274"/>
    </source>
</evidence>
<evidence type="ECO:0000256" key="3">
    <source>
        <dbReference type="ARBA" id="ARBA00003215"/>
    </source>
</evidence>
<evidence type="ECO:0000256" key="7">
    <source>
        <dbReference type="ARBA" id="ARBA00022801"/>
    </source>
</evidence>
<comment type="cofactor">
    <cofactor evidence="2">
        <name>Zn(2+)</name>
        <dbReference type="ChEBI" id="CHEBI:29105"/>
    </cofactor>
</comment>
<evidence type="ECO:0000256" key="1">
    <source>
        <dbReference type="ARBA" id="ARBA00000553"/>
    </source>
</evidence>